<proteinExistence type="predicted"/>
<comment type="caution">
    <text evidence="1">The sequence shown here is derived from an EMBL/GenBank/DDBJ whole genome shotgun (WGS) entry which is preliminary data.</text>
</comment>
<gene>
    <name evidence="1" type="ORF">Q5P01_016035</name>
</gene>
<dbReference type="Proteomes" id="UP001187415">
    <property type="component" value="Unassembled WGS sequence"/>
</dbReference>
<accession>A0AA88MFK2</accession>
<dbReference type="EMBL" id="JAUPFM010000012">
    <property type="protein sequence ID" value="KAK2835551.1"/>
    <property type="molecule type" value="Genomic_DNA"/>
</dbReference>
<protein>
    <submittedName>
        <fullName evidence="1">Uncharacterized protein</fullName>
    </submittedName>
</protein>
<evidence type="ECO:0000313" key="1">
    <source>
        <dbReference type="EMBL" id="KAK2835551.1"/>
    </source>
</evidence>
<dbReference type="AlphaFoldDB" id="A0AA88MFK2"/>
<organism evidence="1 2">
    <name type="scientific">Channa striata</name>
    <name type="common">Snakehead murrel</name>
    <name type="synonym">Ophicephalus striatus</name>
    <dbReference type="NCBI Taxonomy" id="64152"/>
    <lineage>
        <taxon>Eukaryota</taxon>
        <taxon>Metazoa</taxon>
        <taxon>Chordata</taxon>
        <taxon>Craniata</taxon>
        <taxon>Vertebrata</taxon>
        <taxon>Euteleostomi</taxon>
        <taxon>Actinopterygii</taxon>
        <taxon>Neopterygii</taxon>
        <taxon>Teleostei</taxon>
        <taxon>Neoteleostei</taxon>
        <taxon>Acanthomorphata</taxon>
        <taxon>Anabantaria</taxon>
        <taxon>Anabantiformes</taxon>
        <taxon>Channoidei</taxon>
        <taxon>Channidae</taxon>
        <taxon>Channa</taxon>
    </lineage>
</organism>
<name>A0AA88MFK2_CHASR</name>
<reference evidence="1" key="1">
    <citation type="submission" date="2023-07" db="EMBL/GenBank/DDBJ databases">
        <title>Chromosome-level Genome Assembly of Striped Snakehead (Channa striata).</title>
        <authorList>
            <person name="Liu H."/>
        </authorList>
    </citation>
    <scope>NUCLEOTIDE SEQUENCE</scope>
    <source>
        <strain evidence="1">Gz</strain>
        <tissue evidence="1">Muscle</tissue>
    </source>
</reference>
<sequence>MSTLNLLKWRVSVNSAGADKVSADGDGWYRARGLGPCRLIIDQQDRDGSRGGEDTEERRERRVGELEKWGDFREFMF</sequence>
<evidence type="ECO:0000313" key="2">
    <source>
        <dbReference type="Proteomes" id="UP001187415"/>
    </source>
</evidence>
<keyword evidence="2" id="KW-1185">Reference proteome</keyword>